<comment type="caution">
    <text evidence="3">The sequence shown here is derived from an EMBL/GenBank/DDBJ whole genome shotgun (WGS) entry which is preliminary data.</text>
</comment>
<dbReference type="RefSeq" id="WP_229900983.1">
    <property type="nucleotide sequence ID" value="NZ_BMSI01000001.1"/>
</dbReference>
<reference evidence="4" key="1">
    <citation type="submission" date="2023-07" db="EMBL/GenBank/DDBJ databases">
        <title>Whole genome shotgun sequence of Streptomyces cacaoi subsp. asoensis NBRC 13813.</title>
        <authorList>
            <person name="Komaki H."/>
            <person name="Tamura T."/>
        </authorList>
    </citation>
    <scope>NUCLEOTIDE SEQUENCE [LARGE SCALE GENOMIC DNA]</scope>
    <source>
        <strain evidence="4">NBRC 13813</strain>
    </source>
</reference>
<dbReference type="Proteomes" id="UP000649259">
    <property type="component" value="Unassembled WGS sequence"/>
</dbReference>
<name>A0ABQ3RS70_9ACTN</name>
<dbReference type="EMBL" id="BNEB01000001">
    <property type="protein sequence ID" value="GHI58708.1"/>
    <property type="molecule type" value="Genomic_DNA"/>
</dbReference>
<keyword evidence="2" id="KW-0812">Transmembrane</keyword>
<sequence>MSQQYPPHQPQEPGRGGHRPPAGFPPPPRKRNTGKVIGFGCAGVLALFVVIGVVTAVTGTGGDGGDRAGRPADPTRTASSPAGGKPTAADEPDEATKSGAAGEKEPAKKKAVTFKVWGTAPAGALGPLDITYGSDSDNRKGNFRDGTFEATLPLDGDALYYTVTAQLQGSGDINCSVTVGGHTEKAHASGGYNICHAQANAGLLGGWD</sequence>
<dbReference type="GeneID" id="91475461"/>
<evidence type="ECO:0000313" key="3">
    <source>
        <dbReference type="EMBL" id="GHI58708.1"/>
    </source>
</evidence>
<organism evidence="3 4">
    <name type="scientific">Streptomyces asoensis</name>
    <dbReference type="NCBI Taxonomy" id="249586"/>
    <lineage>
        <taxon>Bacteria</taxon>
        <taxon>Bacillati</taxon>
        <taxon>Actinomycetota</taxon>
        <taxon>Actinomycetes</taxon>
        <taxon>Kitasatosporales</taxon>
        <taxon>Streptomycetaceae</taxon>
        <taxon>Streptomyces</taxon>
    </lineage>
</organism>
<keyword evidence="2" id="KW-0472">Membrane</keyword>
<proteinExistence type="predicted"/>
<feature type="region of interest" description="Disordered" evidence="1">
    <location>
        <begin position="1"/>
        <end position="31"/>
    </location>
</feature>
<evidence type="ECO:0000256" key="2">
    <source>
        <dbReference type="SAM" id="Phobius"/>
    </source>
</evidence>
<keyword evidence="4" id="KW-1185">Reference proteome</keyword>
<protein>
    <submittedName>
        <fullName evidence="3">Uncharacterized protein</fullName>
    </submittedName>
</protein>
<feature type="transmembrane region" description="Helical" evidence="2">
    <location>
        <begin position="36"/>
        <end position="57"/>
    </location>
</feature>
<keyword evidence="2" id="KW-1133">Transmembrane helix</keyword>
<evidence type="ECO:0000313" key="4">
    <source>
        <dbReference type="Proteomes" id="UP000649259"/>
    </source>
</evidence>
<feature type="region of interest" description="Disordered" evidence="1">
    <location>
        <begin position="58"/>
        <end position="109"/>
    </location>
</feature>
<dbReference type="InterPro" id="IPR038468">
    <property type="entry name" value="MmpS_C"/>
</dbReference>
<gene>
    <name evidence="3" type="ORF">Saso_03580</name>
</gene>
<accession>A0ABQ3RS70</accession>
<evidence type="ECO:0000256" key="1">
    <source>
        <dbReference type="SAM" id="MobiDB-lite"/>
    </source>
</evidence>
<dbReference type="Gene3D" id="2.60.40.2880">
    <property type="entry name" value="MmpS1-5, C-terminal soluble domain"/>
    <property type="match status" value="1"/>
</dbReference>